<dbReference type="AlphaFoldDB" id="A0A495WZ61"/>
<dbReference type="GO" id="GO:0032259">
    <property type="term" value="P:methylation"/>
    <property type="evidence" value="ECO:0007669"/>
    <property type="project" value="UniProtKB-KW"/>
</dbReference>
<dbReference type="EMBL" id="RBXR01000001">
    <property type="protein sequence ID" value="RKT66927.1"/>
    <property type="molecule type" value="Genomic_DNA"/>
</dbReference>
<protein>
    <submittedName>
        <fullName evidence="2">Methyltransferase family protein</fullName>
    </submittedName>
</protein>
<dbReference type="CDD" id="cd02440">
    <property type="entry name" value="AdoMet_MTases"/>
    <property type="match status" value="1"/>
</dbReference>
<dbReference type="Gene3D" id="3.40.50.150">
    <property type="entry name" value="Vaccinia Virus protein VP39"/>
    <property type="match status" value="1"/>
</dbReference>
<name>A0A495WZ61_9PSEU</name>
<keyword evidence="3" id="KW-1185">Reference proteome</keyword>
<evidence type="ECO:0000313" key="2">
    <source>
        <dbReference type="EMBL" id="RKT66927.1"/>
    </source>
</evidence>
<keyword evidence="2" id="KW-0808">Transferase</keyword>
<evidence type="ECO:0000313" key="3">
    <source>
        <dbReference type="Proteomes" id="UP000272729"/>
    </source>
</evidence>
<gene>
    <name evidence="2" type="ORF">DFJ66_0093</name>
</gene>
<dbReference type="OrthoDB" id="9777638at2"/>
<keyword evidence="2" id="KW-0489">Methyltransferase</keyword>
<accession>A0A495WZ61</accession>
<proteinExistence type="predicted"/>
<dbReference type="SUPFAM" id="SSF53335">
    <property type="entry name" value="S-adenosyl-L-methionine-dependent methyltransferases"/>
    <property type="match status" value="1"/>
</dbReference>
<dbReference type="RefSeq" id="WP_121216864.1">
    <property type="nucleotide sequence ID" value="NZ_JBIUBA010000011.1"/>
</dbReference>
<feature type="domain" description="Methyltransferase" evidence="1">
    <location>
        <begin position="53"/>
        <end position="145"/>
    </location>
</feature>
<evidence type="ECO:0000259" key="1">
    <source>
        <dbReference type="Pfam" id="PF13649"/>
    </source>
</evidence>
<dbReference type="InterPro" id="IPR029063">
    <property type="entry name" value="SAM-dependent_MTases_sf"/>
</dbReference>
<dbReference type="PANTHER" id="PTHR43591:SF24">
    <property type="entry name" value="2-METHOXY-6-POLYPRENYL-1,4-BENZOQUINOL METHYLASE, MITOCHONDRIAL"/>
    <property type="match status" value="1"/>
</dbReference>
<comment type="caution">
    <text evidence="2">The sequence shown here is derived from an EMBL/GenBank/DDBJ whole genome shotgun (WGS) entry which is preliminary data.</text>
</comment>
<dbReference type="Proteomes" id="UP000272729">
    <property type="component" value="Unassembled WGS sequence"/>
</dbReference>
<reference evidence="2 3" key="1">
    <citation type="submission" date="2018-10" db="EMBL/GenBank/DDBJ databases">
        <title>Sequencing the genomes of 1000 actinobacteria strains.</title>
        <authorList>
            <person name="Klenk H.-P."/>
        </authorList>
    </citation>
    <scope>NUCLEOTIDE SEQUENCE [LARGE SCALE GENOMIC DNA]</scope>
    <source>
        <strain evidence="2 3">DSM 43911</strain>
    </source>
</reference>
<dbReference type="InterPro" id="IPR041698">
    <property type="entry name" value="Methyltransf_25"/>
</dbReference>
<dbReference type="PANTHER" id="PTHR43591">
    <property type="entry name" value="METHYLTRANSFERASE"/>
    <property type="match status" value="1"/>
</dbReference>
<dbReference type="GO" id="GO:0008168">
    <property type="term" value="F:methyltransferase activity"/>
    <property type="evidence" value="ECO:0007669"/>
    <property type="project" value="UniProtKB-KW"/>
</dbReference>
<sequence>MHRTRQHGHGDAPGAIRQAHAYELLSVVVFAGRRRRTYGRFVELADVRAGDRVLDIGCGPGYLTSLAAEAGGSAVGVDVSEPMVEEARRLRGSGNCTFEIGRAEALPFEDGSFDVIVSALAVHHIPEEHRATAYTEMRRVLKPGGRALIADFRPPRNRAARHLVRALTGGEAMSRNPFERIAPMMTEAGLHVTSTHEVGAFFHCVRAEKA</sequence>
<organism evidence="2 3">
    <name type="scientific">Saccharothrix variisporea</name>
    <dbReference type="NCBI Taxonomy" id="543527"/>
    <lineage>
        <taxon>Bacteria</taxon>
        <taxon>Bacillati</taxon>
        <taxon>Actinomycetota</taxon>
        <taxon>Actinomycetes</taxon>
        <taxon>Pseudonocardiales</taxon>
        <taxon>Pseudonocardiaceae</taxon>
        <taxon>Saccharothrix</taxon>
    </lineage>
</organism>
<dbReference type="Pfam" id="PF13649">
    <property type="entry name" value="Methyltransf_25"/>
    <property type="match status" value="1"/>
</dbReference>